<feature type="compositionally biased region" description="Low complexity" evidence="1">
    <location>
        <begin position="442"/>
        <end position="470"/>
    </location>
</feature>
<protein>
    <submittedName>
        <fullName evidence="2">WGS project CBME000000000 data, contig CS3487_c001135</fullName>
    </submittedName>
</protein>
<sequence length="494" mass="56493">MDIDMESSDIRDRYDFDGKDMHIATARLDTYPPLWKGSKTSSGIDCLIVVIRRIYSCYVIDTDFKDAVHWVAMAEKQNPILRHAWHVFGNSPDNVARTTEDRKSLEKVLNSLGITPQASFKDICGSSMMNKTFWSHDWFRLSHPPFDTATGKPIDLSPDEIAKLSTLELDLCKSPDDRLQEVVDKAFGIRTLGGVEVGLIPSAPWVVRVLYRVPKMDRIPTIQHLKTMEVPIWTKCLDRSDLCFRESGRNLYYLMAVVRMRRDGRSDLVRTYNPTGSNVLFNYTSKYIMSDQWSVVEGDRTYMLFYASMPMNLCRREIRDRTYFPEVAQREDVDEEWMEAFEELMRKTKSTLSTTVPKPKETIPGQATLPFAPLTSQPPEAPSSMSRDSSVVAKRQRTTVQTEDDIQSQDPKRQREEQGNNELGTIRNGSNRSHGRSRLSGRSHNDHGGWNSSYRGSRNRSRGGNYSARGDSSNRGRSQVDPSADERHRLARRG</sequence>
<feature type="compositionally biased region" description="Polar residues" evidence="1">
    <location>
        <begin position="374"/>
        <end position="389"/>
    </location>
</feature>
<evidence type="ECO:0000256" key="1">
    <source>
        <dbReference type="SAM" id="MobiDB-lite"/>
    </source>
</evidence>
<name>A0A096PDP7_FUSPS</name>
<accession>A0A096PDP7</accession>
<evidence type="ECO:0000313" key="2">
    <source>
        <dbReference type="EMBL" id="CEG02887.1"/>
    </source>
</evidence>
<gene>
    <name evidence="2" type="ORF">BN848_0073390</name>
</gene>
<comment type="caution">
    <text evidence="2">The sequence shown here is derived from an EMBL/GenBank/DDBJ whole genome shotgun (WGS) entry which is preliminary data.</text>
</comment>
<feature type="region of interest" description="Disordered" evidence="1">
    <location>
        <begin position="348"/>
        <end position="494"/>
    </location>
</feature>
<feature type="compositionally biased region" description="Polar residues" evidence="1">
    <location>
        <begin position="471"/>
        <end position="481"/>
    </location>
</feature>
<organism evidence="2">
    <name type="scientific">Fusarium pseudograminearum CS3487</name>
    <dbReference type="NCBI Taxonomy" id="1318458"/>
    <lineage>
        <taxon>Eukaryota</taxon>
        <taxon>Fungi</taxon>
        <taxon>Dikarya</taxon>
        <taxon>Ascomycota</taxon>
        <taxon>Pezizomycotina</taxon>
        <taxon>Sordariomycetes</taxon>
        <taxon>Hypocreomycetidae</taxon>
        <taxon>Hypocreales</taxon>
        <taxon>Nectriaceae</taxon>
        <taxon>Fusarium</taxon>
    </lineage>
</organism>
<proteinExistence type="predicted"/>
<reference evidence="2" key="1">
    <citation type="submission" date="2013-05" db="EMBL/GenBank/DDBJ databases">
        <title>Draft genome sequences of six wheat associated Fusarium spp. isolates.</title>
        <authorList>
            <person name="Moolhuijzen P.M."/>
            <person name="Manners J.M."/>
            <person name="Wilcox S."/>
            <person name="Bellgard M.I."/>
            <person name="Gardiner D.M."/>
        </authorList>
    </citation>
    <scope>NUCLEOTIDE SEQUENCE</scope>
    <source>
        <strain evidence="2">CS3487</strain>
        <strain evidence="2">CS3487</strain>
    </source>
</reference>
<dbReference type="AlphaFoldDB" id="A0A096PDP7"/>
<dbReference type="EMBL" id="CBME010001129">
    <property type="protein sequence ID" value="CEG02887.1"/>
    <property type="molecule type" value="Genomic_DNA"/>
</dbReference>